<comment type="caution">
    <text evidence="2">The sequence shown here is derived from an EMBL/GenBank/DDBJ whole genome shotgun (WGS) entry which is preliminary data.</text>
</comment>
<keyword evidence="3" id="KW-1185">Reference proteome</keyword>
<feature type="compositionally biased region" description="Basic and acidic residues" evidence="1">
    <location>
        <begin position="1"/>
        <end position="11"/>
    </location>
</feature>
<evidence type="ECO:0000256" key="1">
    <source>
        <dbReference type="SAM" id="MobiDB-lite"/>
    </source>
</evidence>
<accession>A0A9P1ITE5</accession>
<evidence type="ECO:0000313" key="3">
    <source>
        <dbReference type="Proteomes" id="UP001152747"/>
    </source>
</evidence>
<dbReference type="OrthoDB" id="10527633at2759"/>
<feature type="compositionally biased region" description="Acidic residues" evidence="1">
    <location>
        <begin position="273"/>
        <end position="286"/>
    </location>
</feature>
<organism evidence="2 3">
    <name type="scientific">Caenorhabditis angaria</name>
    <dbReference type="NCBI Taxonomy" id="860376"/>
    <lineage>
        <taxon>Eukaryota</taxon>
        <taxon>Metazoa</taxon>
        <taxon>Ecdysozoa</taxon>
        <taxon>Nematoda</taxon>
        <taxon>Chromadorea</taxon>
        <taxon>Rhabditida</taxon>
        <taxon>Rhabditina</taxon>
        <taxon>Rhabditomorpha</taxon>
        <taxon>Rhabditoidea</taxon>
        <taxon>Rhabditidae</taxon>
        <taxon>Peloderinae</taxon>
        <taxon>Caenorhabditis</taxon>
    </lineage>
</organism>
<evidence type="ECO:0000313" key="2">
    <source>
        <dbReference type="EMBL" id="CAI5450915.1"/>
    </source>
</evidence>
<feature type="region of interest" description="Disordered" evidence="1">
    <location>
        <begin position="263"/>
        <end position="296"/>
    </location>
</feature>
<dbReference type="AlphaFoldDB" id="A0A9P1ITE5"/>
<dbReference type="EMBL" id="CANHGI010000005">
    <property type="protein sequence ID" value="CAI5450915.1"/>
    <property type="molecule type" value="Genomic_DNA"/>
</dbReference>
<dbReference type="Proteomes" id="UP001152747">
    <property type="component" value="Unassembled WGS sequence"/>
</dbReference>
<gene>
    <name evidence="2" type="ORF">CAMP_LOCUS13552</name>
</gene>
<reference evidence="2" key="1">
    <citation type="submission" date="2022-11" db="EMBL/GenBank/DDBJ databases">
        <authorList>
            <person name="Kikuchi T."/>
        </authorList>
    </citation>
    <scope>NUCLEOTIDE SEQUENCE</scope>
    <source>
        <strain evidence="2">PS1010</strain>
    </source>
</reference>
<protein>
    <submittedName>
        <fullName evidence="2">Uncharacterized protein</fullName>
    </submittedName>
</protein>
<feature type="region of interest" description="Disordered" evidence="1">
    <location>
        <begin position="1"/>
        <end position="23"/>
    </location>
</feature>
<name>A0A9P1ITE5_9PELO</name>
<proteinExistence type="predicted"/>
<sequence length="422" mass="47996">MERMLERILKQEEEEGSNNGKMEEQNVQFLNATIKIPVFYSTRNVIPESIRFGESNIEVDPNFELGRLNSSLYQGPSTSGSFTGRSLTNDSSWNDNLTNCIKNGKLDVISAGQLLINFGGPSDQIIDEFVAQNYSKITGALTTSSILDPNCSHALQIGNFIMVQVNSKKLENMGKVATRQTNVQQNIDLGPIMGSLTNLRNIFEITNDPPFYQVQIDLRCFDPPKKGLKQHIIMRDYLYQILTILTFPAEAIKNYTYRDNPRNFSNNGGNCDDNQESDSEENEEHSEDGSNNMPRGRFKDLPDHIVKVLLNLFFEYFGFNSPMYTTSPDDLETDIEFMCLGNTFEERFNALRERRQILNNFTSATFPSMLKNAFCEIRLSTVENNDGKIVWSKRKRVAGFRQLTNNKRKSAAAGSSEKRVRK</sequence>